<reference evidence="1" key="1">
    <citation type="submission" date="2014-09" db="EMBL/GenBank/DDBJ databases">
        <authorList>
            <person name="Magalhaes I.L.F."/>
            <person name="Oliveira U."/>
            <person name="Santos F.R."/>
            <person name="Vidigal T.H.D.A."/>
            <person name="Brescovit A.D."/>
            <person name="Santos A.J."/>
        </authorList>
    </citation>
    <scope>NUCLEOTIDE SEQUENCE</scope>
    <source>
        <tissue evidence="1">Shoot tissue taken approximately 20 cm above the soil surface</tissue>
    </source>
</reference>
<organism evidence="1">
    <name type="scientific">Arundo donax</name>
    <name type="common">Giant reed</name>
    <name type="synonym">Donax arundinaceus</name>
    <dbReference type="NCBI Taxonomy" id="35708"/>
    <lineage>
        <taxon>Eukaryota</taxon>
        <taxon>Viridiplantae</taxon>
        <taxon>Streptophyta</taxon>
        <taxon>Embryophyta</taxon>
        <taxon>Tracheophyta</taxon>
        <taxon>Spermatophyta</taxon>
        <taxon>Magnoliopsida</taxon>
        <taxon>Liliopsida</taxon>
        <taxon>Poales</taxon>
        <taxon>Poaceae</taxon>
        <taxon>PACMAD clade</taxon>
        <taxon>Arundinoideae</taxon>
        <taxon>Arundineae</taxon>
        <taxon>Arundo</taxon>
    </lineage>
</organism>
<dbReference type="EMBL" id="GBRH01246964">
    <property type="protein sequence ID" value="JAD50931.1"/>
    <property type="molecule type" value="Transcribed_RNA"/>
</dbReference>
<reference evidence="1" key="2">
    <citation type="journal article" date="2015" name="Data Brief">
        <title>Shoot transcriptome of the giant reed, Arundo donax.</title>
        <authorList>
            <person name="Barrero R.A."/>
            <person name="Guerrero F.D."/>
            <person name="Moolhuijzen P."/>
            <person name="Goolsby J.A."/>
            <person name="Tidwell J."/>
            <person name="Bellgard S.E."/>
            <person name="Bellgard M.I."/>
        </authorList>
    </citation>
    <scope>NUCLEOTIDE SEQUENCE</scope>
    <source>
        <tissue evidence="1">Shoot tissue taken approximately 20 cm above the soil surface</tissue>
    </source>
</reference>
<sequence length="41" mass="4729">MKRKSKAAAIKRQRSPVASLRSLIQRRTLTRRRLSTPLKAP</sequence>
<dbReference type="AlphaFoldDB" id="A0A0A9AIE0"/>
<accession>A0A0A9AIE0</accession>
<proteinExistence type="predicted"/>
<protein>
    <submittedName>
        <fullName evidence="1">Uncharacterized protein</fullName>
    </submittedName>
</protein>
<evidence type="ECO:0000313" key="1">
    <source>
        <dbReference type="EMBL" id="JAD50931.1"/>
    </source>
</evidence>
<name>A0A0A9AIE0_ARUDO</name>